<evidence type="ECO:0000256" key="3">
    <source>
        <dbReference type="ARBA" id="ARBA00010763"/>
    </source>
</evidence>
<evidence type="ECO:0000256" key="7">
    <source>
        <dbReference type="RuleBase" id="RU365090"/>
    </source>
</evidence>
<reference evidence="9 10" key="1">
    <citation type="submission" date="2010-12" db="EMBL/GenBank/DDBJ databases">
        <title>Whole genome sequence of Anaerolinea thermophila UNI-1.</title>
        <authorList>
            <person name="Narita-Yamada S."/>
            <person name="Kishi E."/>
            <person name="Watanabe Y."/>
            <person name="Takasaki K."/>
            <person name="Ankai A."/>
            <person name="Oguchi A."/>
            <person name="Fukui S."/>
            <person name="Takahashi M."/>
            <person name="Yashiro I."/>
            <person name="Hosoyama A."/>
            <person name="Sekiguchi Y."/>
            <person name="Hanada S."/>
            <person name="Fujita N."/>
        </authorList>
    </citation>
    <scope>NUCLEOTIDE SEQUENCE [LARGE SCALE GENOMIC DNA]</scope>
    <source>
        <strain evidence="10">DSM 14523 / JCM 11388 / NBRC 100420 / UNI-1</strain>
    </source>
</reference>
<dbReference type="Pfam" id="PF12727">
    <property type="entry name" value="PBP_like"/>
    <property type="match status" value="1"/>
</dbReference>
<feature type="domain" description="MoaB/Mog" evidence="8">
    <location>
        <begin position="200"/>
        <end position="342"/>
    </location>
</feature>
<dbReference type="InParanoid" id="E8N0R4"/>
<dbReference type="eggNOG" id="COG1910">
    <property type="taxonomic scope" value="Bacteria"/>
</dbReference>
<dbReference type="HOGENOM" id="CLU_010186_3_0_0"/>
<dbReference type="PANTHER" id="PTHR10192">
    <property type="entry name" value="MOLYBDOPTERIN BIOSYNTHESIS PROTEIN"/>
    <property type="match status" value="1"/>
</dbReference>
<dbReference type="GO" id="GO:0061599">
    <property type="term" value="F:molybdopterin molybdotransferase activity"/>
    <property type="evidence" value="ECO:0007669"/>
    <property type="project" value="UniProtKB-UniRule"/>
</dbReference>
<name>E8N0R4_ANATU</name>
<keyword evidence="7" id="KW-0479">Metal-binding</keyword>
<dbReference type="AlphaFoldDB" id="E8N0R4"/>
<dbReference type="SUPFAM" id="SSF63882">
    <property type="entry name" value="MoeA N-terminal region -like"/>
    <property type="match status" value="1"/>
</dbReference>
<dbReference type="InterPro" id="IPR036425">
    <property type="entry name" value="MoaB/Mog-like_dom_sf"/>
</dbReference>
<dbReference type="EMBL" id="AP012029">
    <property type="protein sequence ID" value="BAJ62459.1"/>
    <property type="molecule type" value="Genomic_DNA"/>
</dbReference>
<dbReference type="InterPro" id="IPR038987">
    <property type="entry name" value="MoeA-like"/>
</dbReference>
<comment type="pathway">
    <text evidence="2 7">Cofactor biosynthesis; molybdopterin biosynthesis.</text>
</comment>
<keyword evidence="7" id="KW-0808">Transferase</keyword>
<keyword evidence="10" id="KW-1185">Reference proteome</keyword>
<dbReference type="Gene3D" id="3.40.190.10">
    <property type="entry name" value="Periplasmic binding protein-like II"/>
    <property type="match status" value="1"/>
</dbReference>
<accession>E8N0R4</accession>
<evidence type="ECO:0000256" key="4">
    <source>
        <dbReference type="ARBA" id="ARBA00022505"/>
    </source>
</evidence>
<dbReference type="InterPro" id="IPR036688">
    <property type="entry name" value="MoeA_C_domain_IV_sf"/>
</dbReference>
<protein>
    <recommendedName>
        <fullName evidence="7">Molybdopterin molybdenumtransferase</fullName>
        <ecNumber evidence="7">2.10.1.1</ecNumber>
    </recommendedName>
</protein>
<dbReference type="Gene3D" id="3.90.105.10">
    <property type="entry name" value="Molybdopterin biosynthesis moea protein, domain 2"/>
    <property type="match status" value="1"/>
</dbReference>
<dbReference type="NCBIfam" id="NF011068">
    <property type="entry name" value="PRK14498.1"/>
    <property type="match status" value="1"/>
</dbReference>
<dbReference type="InterPro" id="IPR036135">
    <property type="entry name" value="MoeA_linker/N_sf"/>
</dbReference>
<evidence type="ECO:0000256" key="5">
    <source>
        <dbReference type="ARBA" id="ARBA00023150"/>
    </source>
</evidence>
<evidence type="ECO:0000259" key="8">
    <source>
        <dbReference type="SMART" id="SM00852"/>
    </source>
</evidence>
<gene>
    <name evidence="9" type="ordered locus">ANT_04250</name>
</gene>
<keyword evidence="4 7" id="KW-0500">Molybdenum</keyword>
<evidence type="ECO:0000256" key="2">
    <source>
        <dbReference type="ARBA" id="ARBA00005046"/>
    </source>
</evidence>
<evidence type="ECO:0000313" key="9">
    <source>
        <dbReference type="EMBL" id="BAJ62459.1"/>
    </source>
</evidence>
<dbReference type="Pfam" id="PF00994">
    <property type="entry name" value="MoCF_biosynth"/>
    <property type="match status" value="1"/>
</dbReference>
<dbReference type="Proteomes" id="UP000008922">
    <property type="component" value="Chromosome"/>
</dbReference>
<comment type="cofactor">
    <cofactor evidence="7">
        <name>Mg(2+)</name>
        <dbReference type="ChEBI" id="CHEBI:18420"/>
    </cofactor>
</comment>
<dbReference type="SUPFAM" id="SSF63867">
    <property type="entry name" value="MoeA C-terminal domain-like"/>
    <property type="match status" value="1"/>
</dbReference>
<dbReference type="CDD" id="cd00887">
    <property type="entry name" value="MoeA"/>
    <property type="match status" value="1"/>
</dbReference>
<evidence type="ECO:0000256" key="1">
    <source>
        <dbReference type="ARBA" id="ARBA00002901"/>
    </source>
</evidence>
<dbReference type="PANTHER" id="PTHR10192:SF16">
    <property type="entry name" value="MOLYBDOPTERIN MOLYBDENUMTRANSFERASE"/>
    <property type="match status" value="1"/>
</dbReference>
<dbReference type="SMART" id="SM00852">
    <property type="entry name" value="MoCF_biosynth"/>
    <property type="match status" value="1"/>
</dbReference>
<dbReference type="GO" id="GO:0046872">
    <property type="term" value="F:metal ion binding"/>
    <property type="evidence" value="ECO:0007669"/>
    <property type="project" value="UniProtKB-UniRule"/>
</dbReference>
<dbReference type="SUPFAM" id="SSF53850">
    <property type="entry name" value="Periplasmic binding protein-like II"/>
    <property type="match status" value="1"/>
</dbReference>
<dbReference type="KEGG" id="atm:ANT_04250"/>
<dbReference type="Gene3D" id="2.170.190.11">
    <property type="entry name" value="Molybdopterin biosynthesis moea protein, domain 3"/>
    <property type="match status" value="1"/>
</dbReference>
<dbReference type="Pfam" id="PF03454">
    <property type="entry name" value="MoeA_C"/>
    <property type="match status" value="1"/>
</dbReference>
<comment type="function">
    <text evidence="1 7">Catalyzes the insertion of molybdate into adenylated molybdopterin with the concomitant release of AMP.</text>
</comment>
<dbReference type="InterPro" id="IPR024370">
    <property type="entry name" value="PBP_domain"/>
</dbReference>
<dbReference type="Pfam" id="PF03453">
    <property type="entry name" value="MoeA_N"/>
    <property type="match status" value="1"/>
</dbReference>
<dbReference type="UniPathway" id="UPA00344"/>
<dbReference type="InterPro" id="IPR005111">
    <property type="entry name" value="MoeA_C_domain_IV"/>
</dbReference>
<dbReference type="GO" id="GO:0005829">
    <property type="term" value="C:cytosol"/>
    <property type="evidence" value="ECO:0007669"/>
    <property type="project" value="TreeGrafter"/>
</dbReference>
<dbReference type="Gene3D" id="3.40.980.10">
    <property type="entry name" value="MoaB/Mog-like domain"/>
    <property type="match status" value="1"/>
</dbReference>
<dbReference type="InterPro" id="IPR005110">
    <property type="entry name" value="MoeA_linker/N"/>
</dbReference>
<comment type="similarity">
    <text evidence="3 7">Belongs to the MoeA family.</text>
</comment>
<sequence length="666" mass="71985">MCHNPEWGGKTMSVYLHDIPLPEAQQRLIQALEEVGLESVLGVEEIPLDERALGRVLAEPVWARLSSPHYHASAMDGFALRAEATAGASPTRPVILQVGEQAVYVDTGDPLPDWANAVVPIENVEALDEQDIPAADARHPLKIRLREALPPWTHVRPMGEDIVATELVLPAGHTLRAVDLGAIAASGHTHVRVSRPPRVAILPTGTELVPVGQPVKRGDIIEYNSLVLAAQVRSWGGEAVRFPITPDDFEQICQRVQQAADMTDLVLLNAGSSAGSEDFSARAVERLGTLLVHGVAVRPGHPVIMGLIRRSQGGWTPIIGVPGYPVSAALTGEIFVEPLLARWLGRRPAEPLEIEAQITRKVTSPAGDDDYMRVVVGKVGNRVLAAPLSRGAGVITSLVRADGIVILPRGVQGLEAGAPVRVRLYRSPAEVEQTIFAIGSHDLTLDLLAQALSAHQRRLVSANVGSLGGLVALRRGEAHLAGAHLLDPQTGEFNIPYIRQYLPDTPVTLVEWVGRIQGLLVCKGNPLNIRGLEDLVRAGVRFINRQRGAGTRILLDYHLERLGIDPAKIQGYDQEEYTHLAVAAAVASGRADCGLGVMAAAQALDLDFIPLFTERYQLVIPTVYYESDLLAPLRVLMQDENFRRSVQGLPGYTVENMGQVVAQLPQ</sequence>
<dbReference type="GO" id="GO:0006777">
    <property type="term" value="P:Mo-molybdopterin cofactor biosynthetic process"/>
    <property type="evidence" value="ECO:0007669"/>
    <property type="project" value="UniProtKB-UniRule"/>
</dbReference>
<keyword evidence="5 7" id="KW-0501">Molybdenum cofactor biosynthesis</keyword>
<dbReference type="EC" id="2.10.1.1" evidence="7"/>
<organism evidence="9 10">
    <name type="scientific">Anaerolinea thermophila (strain DSM 14523 / JCM 11388 / NBRC 100420 / UNI-1)</name>
    <dbReference type="NCBI Taxonomy" id="926569"/>
    <lineage>
        <taxon>Bacteria</taxon>
        <taxon>Bacillati</taxon>
        <taxon>Chloroflexota</taxon>
        <taxon>Anaerolineae</taxon>
        <taxon>Anaerolineales</taxon>
        <taxon>Anaerolineaceae</taxon>
        <taxon>Anaerolinea</taxon>
    </lineage>
</organism>
<dbReference type="eggNOG" id="COG0303">
    <property type="taxonomic scope" value="Bacteria"/>
</dbReference>
<dbReference type="SUPFAM" id="SSF53218">
    <property type="entry name" value="Molybdenum cofactor biosynthesis proteins"/>
    <property type="match status" value="1"/>
</dbReference>
<evidence type="ECO:0000313" key="10">
    <source>
        <dbReference type="Proteomes" id="UP000008922"/>
    </source>
</evidence>
<keyword evidence="7" id="KW-0460">Magnesium</keyword>
<dbReference type="STRING" id="926569.ANT_04250"/>
<comment type="catalytic activity">
    <reaction evidence="6">
        <text>adenylyl-molybdopterin + molybdate = Mo-molybdopterin + AMP + H(+)</text>
        <dbReference type="Rhea" id="RHEA:35047"/>
        <dbReference type="ChEBI" id="CHEBI:15378"/>
        <dbReference type="ChEBI" id="CHEBI:36264"/>
        <dbReference type="ChEBI" id="CHEBI:62727"/>
        <dbReference type="ChEBI" id="CHEBI:71302"/>
        <dbReference type="ChEBI" id="CHEBI:456215"/>
        <dbReference type="EC" id="2.10.1.1"/>
    </reaction>
</comment>
<evidence type="ECO:0000256" key="6">
    <source>
        <dbReference type="ARBA" id="ARBA00047317"/>
    </source>
</evidence>
<dbReference type="Gene3D" id="2.40.340.10">
    <property type="entry name" value="MoeA, C-terminal, domain IV"/>
    <property type="match status" value="1"/>
</dbReference>
<proteinExistence type="inferred from homology"/>
<dbReference type="InterPro" id="IPR001453">
    <property type="entry name" value="MoaB/Mog_dom"/>
</dbReference>